<gene>
    <name evidence="4" type="ORF">CCUS01_02920</name>
</gene>
<dbReference type="GO" id="GO:0085020">
    <property type="term" value="P:protein K6-linked ubiquitination"/>
    <property type="evidence" value="ECO:0007669"/>
    <property type="project" value="TreeGrafter"/>
</dbReference>
<keyword evidence="1" id="KW-0677">Repeat</keyword>
<dbReference type="SUPFAM" id="SSF48403">
    <property type="entry name" value="Ankyrin repeat"/>
    <property type="match status" value="1"/>
</dbReference>
<dbReference type="AlphaFoldDB" id="A0AAI9YAT6"/>
<comment type="caution">
    <text evidence="4">The sequence shown here is derived from an EMBL/GenBank/DDBJ whole genome shotgun (WGS) entry which is preliminary data.</text>
</comment>
<evidence type="ECO:0000313" key="5">
    <source>
        <dbReference type="Proteomes" id="UP001239213"/>
    </source>
</evidence>
<evidence type="ECO:0000256" key="3">
    <source>
        <dbReference type="PROSITE-ProRule" id="PRU00023"/>
    </source>
</evidence>
<dbReference type="Proteomes" id="UP001239213">
    <property type="component" value="Unassembled WGS sequence"/>
</dbReference>
<feature type="repeat" description="ANK" evidence="3">
    <location>
        <begin position="58"/>
        <end position="90"/>
    </location>
</feature>
<sequence length="124" mass="14374">MCIWILENIQERQDKQALIDELFGNRYCLLHYVVDRDWDHALRQLLSFNCDPDIRDGYSDTPLHCAIQHSYHRSFEILLAAGADVTIESNDGTTPLIEAVNSGELKFIKEILAKNYRYSKRSVT</sequence>
<keyword evidence="5" id="KW-1185">Reference proteome</keyword>
<evidence type="ECO:0008006" key="6">
    <source>
        <dbReference type="Google" id="ProtNLM"/>
    </source>
</evidence>
<dbReference type="GO" id="GO:0004842">
    <property type="term" value="F:ubiquitin-protein transferase activity"/>
    <property type="evidence" value="ECO:0007669"/>
    <property type="project" value="TreeGrafter"/>
</dbReference>
<dbReference type="Pfam" id="PF12796">
    <property type="entry name" value="Ank_2"/>
    <property type="match status" value="1"/>
</dbReference>
<evidence type="ECO:0000256" key="2">
    <source>
        <dbReference type="ARBA" id="ARBA00023043"/>
    </source>
</evidence>
<dbReference type="SMART" id="SM00248">
    <property type="entry name" value="ANK"/>
    <property type="match status" value="2"/>
</dbReference>
<reference evidence="4" key="1">
    <citation type="submission" date="2016-11" db="EMBL/GenBank/DDBJ databases">
        <title>The genome sequence of Colletotrichum cuscutae.</title>
        <authorList>
            <person name="Baroncelli R."/>
        </authorList>
    </citation>
    <scope>NUCLEOTIDE SEQUENCE</scope>
    <source>
        <strain evidence="4">IMI 304802</strain>
    </source>
</reference>
<dbReference type="PANTHER" id="PTHR24171:SF8">
    <property type="entry name" value="BRCA1-ASSOCIATED RING DOMAIN PROTEIN 1"/>
    <property type="match status" value="1"/>
</dbReference>
<dbReference type="PANTHER" id="PTHR24171">
    <property type="entry name" value="ANKYRIN REPEAT DOMAIN-CONTAINING PROTEIN 39-RELATED"/>
    <property type="match status" value="1"/>
</dbReference>
<dbReference type="EMBL" id="MPDP01000024">
    <property type="protein sequence ID" value="KAK1493619.1"/>
    <property type="molecule type" value="Genomic_DNA"/>
</dbReference>
<name>A0AAI9YAT6_9PEZI</name>
<evidence type="ECO:0000313" key="4">
    <source>
        <dbReference type="EMBL" id="KAK1493619.1"/>
    </source>
</evidence>
<accession>A0AAI9YAT6</accession>
<dbReference type="InterPro" id="IPR036770">
    <property type="entry name" value="Ankyrin_rpt-contain_sf"/>
</dbReference>
<evidence type="ECO:0000256" key="1">
    <source>
        <dbReference type="ARBA" id="ARBA00022737"/>
    </source>
</evidence>
<proteinExistence type="predicted"/>
<dbReference type="Gene3D" id="1.25.40.20">
    <property type="entry name" value="Ankyrin repeat-containing domain"/>
    <property type="match status" value="1"/>
</dbReference>
<organism evidence="4 5">
    <name type="scientific">Colletotrichum cuscutae</name>
    <dbReference type="NCBI Taxonomy" id="1209917"/>
    <lineage>
        <taxon>Eukaryota</taxon>
        <taxon>Fungi</taxon>
        <taxon>Dikarya</taxon>
        <taxon>Ascomycota</taxon>
        <taxon>Pezizomycotina</taxon>
        <taxon>Sordariomycetes</taxon>
        <taxon>Hypocreomycetidae</taxon>
        <taxon>Glomerellales</taxon>
        <taxon>Glomerellaceae</taxon>
        <taxon>Colletotrichum</taxon>
        <taxon>Colletotrichum acutatum species complex</taxon>
    </lineage>
</organism>
<dbReference type="InterPro" id="IPR002110">
    <property type="entry name" value="Ankyrin_rpt"/>
</dbReference>
<keyword evidence="2 3" id="KW-0040">ANK repeat</keyword>
<protein>
    <recommendedName>
        <fullName evidence="6">Ankyrin repeat protein</fullName>
    </recommendedName>
</protein>
<dbReference type="PROSITE" id="PS50297">
    <property type="entry name" value="ANK_REP_REGION"/>
    <property type="match status" value="1"/>
</dbReference>
<dbReference type="PROSITE" id="PS50088">
    <property type="entry name" value="ANK_REPEAT"/>
    <property type="match status" value="1"/>
</dbReference>